<comment type="caution">
    <text evidence="1">The sequence shown here is derived from an EMBL/GenBank/DDBJ whole genome shotgun (WGS) entry which is preliminary data.</text>
</comment>
<evidence type="ECO:0000313" key="2">
    <source>
        <dbReference type="Proteomes" id="UP001597405"/>
    </source>
</evidence>
<organism evidence="1 2">
    <name type="scientific">Mesorhizobium newzealandense</name>
    <dbReference type="NCBI Taxonomy" id="1300302"/>
    <lineage>
        <taxon>Bacteria</taxon>
        <taxon>Pseudomonadati</taxon>
        <taxon>Pseudomonadota</taxon>
        <taxon>Alphaproteobacteria</taxon>
        <taxon>Hyphomicrobiales</taxon>
        <taxon>Phyllobacteriaceae</taxon>
        <taxon>Mesorhizobium</taxon>
    </lineage>
</organism>
<proteinExistence type="predicted"/>
<gene>
    <name evidence="1" type="ORF">ACFSOZ_31800</name>
</gene>
<keyword evidence="2" id="KW-1185">Reference proteome</keyword>
<dbReference type="EMBL" id="JBHUGZ010000026">
    <property type="protein sequence ID" value="MFD1987016.1"/>
    <property type="molecule type" value="Genomic_DNA"/>
</dbReference>
<name>A0ABW4UIP4_9HYPH</name>
<sequence length="133" mass="14632">MTNRALVMPDYVVELVKLSLAQLGLDPSDEHTDIITAALRYEDGTELSVVVMCVAQRSWFREKPTVAVSIAKLDASMKATEVHLREVMPVPYGPSDLQFLLTLNNNILSMAWTIAATAGMGECISLRSRPPMP</sequence>
<dbReference type="RefSeq" id="WP_379104698.1">
    <property type="nucleotide sequence ID" value="NZ_JBHUGZ010000026.1"/>
</dbReference>
<protein>
    <submittedName>
        <fullName evidence="1">Uncharacterized protein</fullName>
    </submittedName>
</protein>
<reference evidence="2" key="1">
    <citation type="journal article" date="2019" name="Int. J. Syst. Evol. Microbiol.">
        <title>The Global Catalogue of Microorganisms (GCM) 10K type strain sequencing project: providing services to taxonomists for standard genome sequencing and annotation.</title>
        <authorList>
            <consortium name="The Broad Institute Genomics Platform"/>
            <consortium name="The Broad Institute Genome Sequencing Center for Infectious Disease"/>
            <person name="Wu L."/>
            <person name="Ma J."/>
        </authorList>
    </citation>
    <scope>NUCLEOTIDE SEQUENCE [LARGE SCALE GENOMIC DNA]</scope>
    <source>
        <strain evidence="2">CGMCC 1.16225</strain>
    </source>
</reference>
<accession>A0ABW4UIP4</accession>
<dbReference type="Proteomes" id="UP001597405">
    <property type="component" value="Unassembled WGS sequence"/>
</dbReference>
<evidence type="ECO:0000313" key="1">
    <source>
        <dbReference type="EMBL" id="MFD1987016.1"/>
    </source>
</evidence>